<evidence type="ECO:0000256" key="5">
    <source>
        <dbReference type="ARBA" id="ARBA00022840"/>
    </source>
</evidence>
<accession>A0A7E4V3Q7</accession>
<reference evidence="15" key="1">
    <citation type="journal article" date="2013" name="Genetics">
        <title>The draft genome and transcriptome of Panagrellus redivivus are shaped by the harsh demands of a free-living lifestyle.</title>
        <authorList>
            <person name="Srinivasan J."/>
            <person name="Dillman A.R."/>
            <person name="Macchietto M.G."/>
            <person name="Heikkinen L."/>
            <person name="Lakso M."/>
            <person name="Fracchia K.M."/>
            <person name="Antoshechkin I."/>
            <person name="Mortazavi A."/>
            <person name="Wong G."/>
            <person name="Sternberg P.W."/>
        </authorList>
    </citation>
    <scope>NUCLEOTIDE SEQUENCE [LARGE SCALE GENOMIC DNA]</scope>
    <source>
        <strain evidence="15">MT8872</strain>
    </source>
</reference>
<feature type="compositionally biased region" description="Pro residues" evidence="11">
    <location>
        <begin position="967"/>
        <end position="981"/>
    </location>
</feature>
<keyword evidence="15" id="KW-1185">Reference proteome</keyword>
<dbReference type="InterPro" id="IPR036072">
    <property type="entry name" value="MYSc_Myo1"/>
</dbReference>
<evidence type="ECO:0000313" key="15">
    <source>
        <dbReference type="Proteomes" id="UP000492821"/>
    </source>
</evidence>
<dbReference type="SUPFAM" id="SSF52540">
    <property type="entry name" value="P-loop containing nucleoside triphosphate hydrolases"/>
    <property type="match status" value="1"/>
</dbReference>
<sequence>MPFHWQSNINVQQVGVDDMVLLRSLNESAIVDNLKKRLASKAIFTYIGPVLISVNPFKEMPYFTDKDMEMYQGAAQYENPPHIYALADDMYRNMMIDSESHCVIISGESGAGKTVCAKYIMNYIARISGGSARVQRVKDVIIKSNPLLESFGNSATLRNWNSSRFGKYVDIIFGAGGEPIGGKISNFLLEKSRVVTLSPGERNFHIFYQLLAGADAQTKENLGIGEITYYNYLNKSDCHIAEGTDDKREFAQTLQAMQVVGIDDATKLEILKLVAAILHIGNITFVEEGNYAAVESDDFLQFPAFLLGLTADKLKEKLISRKLEGKWGRQTEEIDVTHNVAQANYTRDALAKALYTRLFDYLVSAVNKALDIPANASLNLSIGILDIYGFEIFNHNGFEQFCINFVNEKLQQIFIELTLRSEQEEYVSEGIQWTPIDYFNNKVVCDLIEAKRPPGIMYILDDVCAQIHGQAEGADNRFLVKLSQQFNGHEHYQTGVESFIVRHYAGDVAYETEGFCDKNRDVLYPDLIQLMQGSTSTFLGSLFPEAVSGGGAKAKPTSASTKIRTQANKLVESLTACTPHYVRCIKPNENKRALEFDNDRVLHQVKYLGLKENIRVRRAGYAYRRAFDKFLWRYAILSAETWPLRNYRGDPKRGCELITRAAGISQDQYQLGKTKIFIKNPESLFLLEEARERKYDSYARTLQKAFKRFVAKKHYMKLKEQASDLFFGRKERRRFSLNRNFVGDYIGIEHNPALQVIAGRRERIDFAARVNKYDRRFKTTKLDMILTAKHLTLVGRKVEKKGPNKGKMIEEVKRQIPLASIQTVGLSPFQDDLFVVNVRGEYTSLLETPLKTEFMTMLTKRYKEATGRDLEMFFERSLIVQLKKTRFDFGNPGHREVRFLNGPSSNGGLDVMMKPESKVLVVTVCPGLPNNTRPRYRPPEEKAPRIANHFQPNPQRHAPPTHTQYDDPPPSNPAPMRPPPVSNGVANGGFDPRQVLQAHSGLRGTNAVHPTGGQPPAVAPRPAPKPKPKHRGPQVRALYDYDARDTDELTFQEGQVIDLITEDPSGWWQGKIGAKTGLFPSNYVEKLPTAA</sequence>
<keyword evidence="8 10" id="KW-0009">Actin-binding</keyword>
<feature type="domain" description="SH3" evidence="12">
    <location>
        <begin position="1030"/>
        <end position="1089"/>
    </location>
</feature>
<evidence type="ECO:0000256" key="10">
    <source>
        <dbReference type="PROSITE-ProRule" id="PRU00782"/>
    </source>
</evidence>
<keyword evidence="4 10" id="KW-0547">Nucleotide-binding</keyword>
<dbReference type="GO" id="GO:0060972">
    <property type="term" value="P:left/right pattern formation"/>
    <property type="evidence" value="ECO:0007669"/>
    <property type="project" value="UniProtKB-ARBA"/>
</dbReference>
<dbReference type="CDD" id="cd01378">
    <property type="entry name" value="MYSc_Myo1"/>
    <property type="match status" value="1"/>
</dbReference>
<feature type="binding site" evidence="10">
    <location>
        <begin position="107"/>
        <end position="114"/>
    </location>
    <ligand>
        <name>ATP</name>
        <dbReference type="ChEBI" id="CHEBI:30616"/>
    </ligand>
</feature>
<keyword evidence="7 10" id="KW-0505">Motor protein</keyword>
<dbReference type="GO" id="GO:0051015">
    <property type="term" value="F:actin filament binding"/>
    <property type="evidence" value="ECO:0007669"/>
    <property type="project" value="TreeGrafter"/>
</dbReference>
<dbReference type="Proteomes" id="UP000492821">
    <property type="component" value="Unassembled WGS sequence"/>
</dbReference>
<dbReference type="InterPro" id="IPR001452">
    <property type="entry name" value="SH3_domain"/>
</dbReference>
<dbReference type="GO" id="GO:0005886">
    <property type="term" value="C:plasma membrane"/>
    <property type="evidence" value="ECO:0007669"/>
    <property type="project" value="TreeGrafter"/>
</dbReference>
<dbReference type="Gene3D" id="1.10.10.820">
    <property type="match status" value="1"/>
</dbReference>
<evidence type="ECO:0000256" key="3">
    <source>
        <dbReference type="ARBA" id="ARBA00022553"/>
    </source>
</evidence>
<proteinExistence type="inferred from homology"/>
<evidence type="ECO:0000256" key="4">
    <source>
        <dbReference type="ARBA" id="ARBA00022741"/>
    </source>
</evidence>
<dbReference type="PANTHER" id="PTHR13140">
    <property type="entry name" value="MYOSIN"/>
    <property type="match status" value="1"/>
</dbReference>
<dbReference type="FunFam" id="1.10.10.820:FF:000001">
    <property type="entry name" value="Myosin heavy chain"/>
    <property type="match status" value="1"/>
</dbReference>
<evidence type="ECO:0000256" key="11">
    <source>
        <dbReference type="SAM" id="MobiDB-lite"/>
    </source>
</evidence>
<dbReference type="SMART" id="SM00242">
    <property type="entry name" value="MYSc"/>
    <property type="match status" value="1"/>
</dbReference>
<dbReference type="PRINTS" id="PR00193">
    <property type="entry name" value="MYOSINHEAVY"/>
</dbReference>
<evidence type="ECO:0000313" key="16">
    <source>
        <dbReference type="WBParaSite" id="Pan_g16124.t1"/>
    </source>
</evidence>
<dbReference type="PRINTS" id="PR00452">
    <property type="entry name" value="SH3DOMAIN"/>
</dbReference>
<protein>
    <submittedName>
        <fullName evidence="16">Unconventional myosin-Ie</fullName>
    </submittedName>
</protein>
<evidence type="ECO:0000259" key="14">
    <source>
        <dbReference type="PROSITE" id="PS51757"/>
    </source>
</evidence>
<evidence type="ECO:0000259" key="12">
    <source>
        <dbReference type="PROSITE" id="PS50002"/>
    </source>
</evidence>
<evidence type="ECO:0000256" key="8">
    <source>
        <dbReference type="ARBA" id="ARBA00023203"/>
    </source>
</evidence>
<dbReference type="SMART" id="SM00326">
    <property type="entry name" value="SH3"/>
    <property type="match status" value="1"/>
</dbReference>
<dbReference type="InterPro" id="IPR036961">
    <property type="entry name" value="Kinesin_motor_dom_sf"/>
</dbReference>
<dbReference type="Gene3D" id="2.30.30.40">
    <property type="entry name" value="SH3 Domains"/>
    <property type="match status" value="1"/>
</dbReference>
<dbReference type="PROSITE" id="PS51456">
    <property type="entry name" value="MYOSIN_MOTOR"/>
    <property type="match status" value="1"/>
</dbReference>
<organism evidence="15 16">
    <name type="scientific">Panagrellus redivivus</name>
    <name type="common">Microworm</name>
    <dbReference type="NCBI Taxonomy" id="6233"/>
    <lineage>
        <taxon>Eukaryota</taxon>
        <taxon>Metazoa</taxon>
        <taxon>Ecdysozoa</taxon>
        <taxon>Nematoda</taxon>
        <taxon>Chromadorea</taxon>
        <taxon>Rhabditida</taxon>
        <taxon>Tylenchina</taxon>
        <taxon>Panagrolaimomorpha</taxon>
        <taxon>Panagrolaimoidea</taxon>
        <taxon>Panagrolaimidae</taxon>
        <taxon>Panagrellus</taxon>
    </lineage>
</organism>
<keyword evidence="3" id="KW-0597">Phosphoprotein</keyword>
<feature type="region of interest" description="Disordered" evidence="11">
    <location>
        <begin position="945"/>
        <end position="1033"/>
    </location>
</feature>
<dbReference type="FunFam" id="1.20.58.530:FF:000007">
    <property type="entry name" value="Myosin IE"/>
    <property type="match status" value="1"/>
</dbReference>
<dbReference type="GO" id="GO:0005524">
    <property type="term" value="F:ATP binding"/>
    <property type="evidence" value="ECO:0007669"/>
    <property type="project" value="UniProtKB-UniRule"/>
</dbReference>
<dbReference type="FunFam" id="1.20.120.720:FF:000010">
    <property type="entry name" value="Unconventional myosin-Ie"/>
    <property type="match status" value="1"/>
</dbReference>
<feature type="compositionally biased region" description="Basic residues" evidence="11">
    <location>
        <begin position="1024"/>
        <end position="1033"/>
    </location>
</feature>
<dbReference type="GO" id="GO:0006897">
    <property type="term" value="P:endocytosis"/>
    <property type="evidence" value="ECO:0007669"/>
    <property type="project" value="TreeGrafter"/>
</dbReference>
<evidence type="ECO:0000256" key="6">
    <source>
        <dbReference type="ARBA" id="ARBA00023123"/>
    </source>
</evidence>
<keyword evidence="2 9" id="KW-0728">SH3 domain</keyword>
<dbReference type="InterPro" id="IPR036028">
    <property type="entry name" value="SH3-like_dom_sf"/>
</dbReference>
<dbReference type="InterPro" id="IPR001609">
    <property type="entry name" value="Myosin_head_motor_dom-like"/>
</dbReference>
<dbReference type="FunFam" id="2.30.30.40:FF:000072">
    <property type="entry name" value="Unconventional Myosin IB"/>
    <property type="match status" value="1"/>
</dbReference>
<keyword evidence="6 10" id="KW-0518">Myosin</keyword>
<dbReference type="InterPro" id="IPR027417">
    <property type="entry name" value="P-loop_NTPase"/>
</dbReference>
<dbReference type="GO" id="GO:0000146">
    <property type="term" value="F:microfilament motor activity"/>
    <property type="evidence" value="ECO:0007669"/>
    <property type="project" value="TreeGrafter"/>
</dbReference>
<feature type="domain" description="TH1" evidence="14">
    <location>
        <begin position="730"/>
        <end position="924"/>
    </location>
</feature>
<evidence type="ECO:0000256" key="9">
    <source>
        <dbReference type="PROSITE-ProRule" id="PRU00192"/>
    </source>
</evidence>
<dbReference type="GO" id="GO:0005902">
    <property type="term" value="C:microvillus"/>
    <property type="evidence" value="ECO:0007669"/>
    <property type="project" value="TreeGrafter"/>
</dbReference>
<dbReference type="FunFam" id="3.40.850.10:FF:000101">
    <property type="entry name" value="Slow myosin heavy chain 2"/>
    <property type="match status" value="1"/>
</dbReference>
<dbReference type="GO" id="GO:0007015">
    <property type="term" value="P:actin filament organization"/>
    <property type="evidence" value="ECO:0007669"/>
    <property type="project" value="TreeGrafter"/>
</dbReference>
<feature type="region of interest" description="Actin-binding" evidence="10">
    <location>
        <begin position="567"/>
        <end position="589"/>
    </location>
</feature>
<dbReference type="Gene3D" id="1.20.5.4820">
    <property type="match status" value="1"/>
</dbReference>
<comment type="similarity">
    <text evidence="1 10">Belongs to the TRAFAC class myosin-kinesin ATPase superfamily. Myosin family.</text>
</comment>
<evidence type="ECO:0000256" key="7">
    <source>
        <dbReference type="ARBA" id="ARBA00023175"/>
    </source>
</evidence>
<dbReference type="SUPFAM" id="SSF50044">
    <property type="entry name" value="SH3-domain"/>
    <property type="match status" value="1"/>
</dbReference>
<feature type="domain" description="Myosin motor" evidence="13">
    <location>
        <begin position="14"/>
        <end position="692"/>
    </location>
</feature>
<name>A0A7E4V3Q7_PANRE</name>
<dbReference type="GO" id="GO:0016459">
    <property type="term" value="C:myosin complex"/>
    <property type="evidence" value="ECO:0007669"/>
    <property type="project" value="UniProtKB-KW"/>
</dbReference>
<dbReference type="GO" id="GO:0005737">
    <property type="term" value="C:cytoplasm"/>
    <property type="evidence" value="ECO:0007669"/>
    <property type="project" value="TreeGrafter"/>
</dbReference>
<evidence type="ECO:0000256" key="2">
    <source>
        <dbReference type="ARBA" id="ARBA00022443"/>
    </source>
</evidence>
<dbReference type="Gene3D" id="1.20.120.720">
    <property type="entry name" value="Myosin VI head, motor domain, U50 subdomain"/>
    <property type="match status" value="1"/>
</dbReference>
<dbReference type="Gene3D" id="3.40.850.10">
    <property type="entry name" value="Kinesin motor domain"/>
    <property type="match status" value="1"/>
</dbReference>
<dbReference type="Pfam" id="PF06017">
    <property type="entry name" value="Myosin_TH1"/>
    <property type="match status" value="1"/>
</dbReference>
<dbReference type="WBParaSite" id="Pan_g16124.t1">
    <property type="protein sequence ID" value="Pan_g16124.t1"/>
    <property type="gene ID" value="Pan_g16124"/>
</dbReference>
<dbReference type="Pfam" id="PF00063">
    <property type="entry name" value="Myosin_head"/>
    <property type="match status" value="1"/>
</dbReference>
<dbReference type="PROSITE" id="PS51757">
    <property type="entry name" value="TH1"/>
    <property type="match status" value="1"/>
</dbReference>
<reference evidence="16" key="2">
    <citation type="submission" date="2020-10" db="UniProtKB">
        <authorList>
            <consortium name="WormBaseParasite"/>
        </authorList>
    </citation>
    <scope>IDENTIFICATION</scope>
</reference>
<evidence type="ECO:0000256" key="1">
    <source>
        <dbReference type="ARBA" id="ARBA00008314"/>
    </source>
</evidence>
<dbReference type="Gene3D" id="1.20.58.530">
    <property type="match status" value="1"/>
</dbReference>
<dbReference type="PROSITE" id="PS50002">
    <property type="entry name" value="SH3"/>
    <property type="match status" value="1"/>
</dbReference>
<dbReference type="PANTHER" id="PTHR13140:SF729">
    <property type="entry name" value="UNCONVENTIONAL MYOSIN-IE"/>
    <property type="match status" value="1"/>
</dbReference>
<dbReference type="InterPro" id="IPR010926">
    <property type="entry name" value="Myosin_TH1"/>
</dbReference>
<evidence type="ECO:0000259" key="13">
    <source>
        <dbReference type="PROSITE" id="PS51456"/>
    </source>
</evidence>
<keyword evidence="5 10" id="KW-0067">ATP-binding</keyword>
<dbReference type="Pfam" id="PF14604">
    <property type="entry name" value="SH3_9"/>
    <property type="match status" value="1"/>
</dbReference>
<dbReference type="AlphaFoldDB" id="A0A7E4V3Q7"/>